<sequence length="106" mass="11562">MSYNITPVIQAVIALCAALVTAVVIPWIRQKIGAQDTEDLIAWVRIAVAAAEQLYTSAQGAEKKQYVLEFLRDKGMVVDETEVNSTVEAAVLELHNTLYGTEKVGV</sequence>
<protein>
    <submittedName>
        <fullName evidence="2">Holin</fullName>
    </submittedName>
</protein>
<organism evidence="2">
    <name type="scientific">Siphoviridae sp. ctwDU14</name>
    <dbReference type="NCBI Taxonomy" id="2825726"/>
    <lineage>
        <taxon>Viruses</taxon>
        <taxon>Duplodnaviria</taxon>
        <taxon>Heunggongvirae</taxon>
        <taxon>Uroviricota</taxon>
        <taxon>Caudoviricetes</taxon>
    </lineage>
</organism>
<proteinExistence type="predicted"/>
<dbReference type="Pfam" id="PF09682">
    <property type="entry name" value="Phage_holin_6_1"/>
    <property type="match status" value="1"/>
</dbReference>
<evidence type="ECO:0000313" key="2">
    <source>
        <dbReference type="EMBL" id="DAE05908.1"/>
    </source>
</evidence>
<keyword evidence="1" id="KW-0472">Membrane</keyword>
<name>A0A8S5PIA4_9CAUD</name>
<keyword evidence="1" id="KW-0812">Transmembrane</keyword>
<reference evidence="2" key="1">
    <citation type="journal article" date="2021" name="Proc. Natl. Acad. Sci. U.S.A.">
        <title>A Catalog of Tens of Thousands of Viruses from Human Metagenomes Reveals Hidden Associations with Chronic Diseases.</title>
        <authorList>
            <person name="Tisza M.J."/>
            <person name="Buck C.B."/>
        </authorList>
    </citation>
    <scope>NUCLEOTIDE SEQUENCE</scope>
    <source>
        <strain evidence="2">CtwDU14</strain>
    </source>
</reference>
<dbReference type="EMBL" id="BK015421">
    <property type="protein sequence ID" value="DAE05908.1"/>
    <property type="molecule type" value="Genomic_DNA"/>
</dbReference>
<evidence type="ECO:0000256" key="1">
    <source>
        <dbReference type="SAM" id="Phobius"/>
    </source>
</evidence>
<dbReference type="InterPro" id="IPR010026">
    <property type="entry name" value="Phage_holin_LL-H"/>
</dbReference>
<keyword evidence="1" id="KW-1133">Transmembrane helix</keyword>
<feature type="transmembrane region" description="Helical" evidence="1">
    <location>
        <begin position="6"/>
        <end position="28"/>
    </location>
</feature>
<accession>A0A8S5PIA4</accession>